<dbReference type="EMBL" id="SNRY01000340">
    <property type="protein sequence ID" value="KAA6342184.1"/>
    <property type="molecule type" value="Genomic_DNA"/>
</dbReference>
<organism evidence="1">
    <name type="scientific">termite gut metagenome</name>
    <dbReference type="NCBI Taxonomy" id="433724"/>
    <lineage>
        <taxon>unclassified sequences</taxon>
        <taxon>metagenomes</taxon>
        <taxon>organismal metagenomes</taxon>
    </lineage>
</organism>
<dbReference type="AlphaFoldDB" id="A0A5J4S7U5"/>
<reference evidence="1" key="1">
    <citation type="submission" date="2019-03" db="EMBL/GenBank/DDBJ databases">
        <title>Single cell metagenomics reveals metabolic interactions within the superorganism composed of flagellate Streblomastix strix and complex community of Bacteroidetes bacteria on its surface.</title>
        <authorList>
            <person name="Treitli S.C."/>
            <person name="Kolisko M."/>
            <person name="Husnik F."/>
            <person name="Keeling P."/>
            <person name="Hampl V."/>
        </authorList>
    </citation>
    <scope>NUCLEOTIDE SEQUENCE</scope>
    <source>
        <strain evidence="1">STM</strain>
    </source>
</reference>
<name>A0A5J4S7U5_9ZZZZ</name>
<proteinExistence type="predicted"/>
<accession>A0A5J4S7U5</accession>
<evidence type="ECO:0000313" key="1">
    <source>
        <dbReference type="EMBL" id="KAA6342184.1"/>
    </source>
</evidence>
<gene>
    <name evidence="1" type="ORF">EZS27_010038</name>
</gene>
<protein>
    <submittedName>
        <fullName evidence="1">Uncharacterized protein</fullName>
    </submittedName>
</protein>
<comment type="caution">
    <text evidence="1">The sequence shown here is derived from an EMBL/GenBank/DDBJ whole genome shotgun (WGS) entry which is preliminary data.</text>
</comment>
<sequence length="88" mass="10537">MKTNTLKTRTVSKPQQRRSLFKDSDTPFVFIPFCTSPTEKRAEHIIRHLKYGTAKDTGHTRVRWYAWHEAYKNVRNEKKNDFVEPNKQ</sequence>